<sequence length="154" mass="17834">MDLGIMNDDDNEIPMDTWDYIKEGIFDLVYYLNQFSLHLFTRVHCFLISIVAIQRSIIWFFPASEPYVNLNQKTMNLVIKFIYTVIGILVLSFLVFNAFSIIPSTGDDITWKSISPYAESFENDVLSEIEYSGANEIRRSRKYSLNKVFNSSAT</sequence>
<proteinExistence type="predicted"/>
<reference evidence="3" key="1">
    <citation type="submission" date="2016-11" db="UniProtKB">
        <authorList>
            <consortium name="WormBaseParasite"/>
        </authorList>
    </citation>
    <scope>IDENTIFICATION</scope>
</reference>
<evidence type="ECO:0000313" key="2">
    <source>
        <dbReference type="Proteomes" id="UP000095282"/>
    </source>
</evidence>
<keyword evidence="1" id="KW-1133">Transmembrane helix</keyword>
<accession>A0A1I7V2E0</accession>
<name>A0A1I7V2E0_9PELO</name>
<keyword evidence="1" id="KW-0472">Membrane</keyword>
<organism evidence="2 3">
    <name type="scientific">Caenorhabditis tropicalis</name>
    <dbReference type="NCBI Taxonomy" id="1561998"/>
    <lineage>
        <taxon>Eukaryota</taxon>
        <taxon>Metazoa</taxon>
        <taxon>Ecdysozoa</taxon>
        <taxon>Nematoda</taxon>
        <taxon>Chromadorea</taxon>
        <taxon>Rhabditida</taxon>
        <taxon>Rhabditina</taxon>
        <taxon>Rhabditomorpha</taxon>
        <taxon>Rhabditoidea</taxon>
        <taxon>Rhabditidae</taxon>
        <taxon>Peloderinae</taxon>
        <taxon>Caenorhabditis</taxon>
    </lineage>
</organism>
<keyword evidence="1" id="KW-0812">Transmembrane</keyword>
<evidence type="ECO:0000256" key="1">
    <source>
        <dbReference type="SAM" id="Phobius"/>
    </source>
</evidence>
<dbReference type="Pfam" id="PF10325">
    <property type="entry name" value="7TM_GPCR_Srz"/>
    <property type="match status" value="1"/>
</dbReference>
<dbReference type="PANTHER" id="PTHR31720:SF12">
    <property type="entry name" value="SERPENTINE RECEPTOR, CLASS T-RELATED"/>
    <property type="match status" value="1"/>
</dbReference>
<protein>
    <submittedName>
        <fullName evidence="3">Transmembrane protein</fullName>
    </submittedName>
</protein>
<dbReference type="PANTHER" id="PTHR31720">
    <property type="entry name" value="SERPENTINE RECEPTOR, CLASS Z-RELATED"/>
    <property type="match status" value="1"/>
</dbReference>
<keyword evidence="2" id="KW-1185">Reference proteome</keyword>
<dbReference type="Proteomes" id="UP000095282">
    <property type="component" value="Unplaced"/>
</dbReference>
<dbReference type="WBParaSite" id="Csp11.Scaffold630.g21712.t1">
    <property type="protein sequence ID" value="Csp11.Scaffold630.g21712.t1"/>
    <property type="gene ID" value="Csp11.Scaffold630.g21712"/>
</dbReference>
<feature type="transmembrane region" description="Helical" evidence="1">
    <location>
        <begin position="39"/>
        <end position="61"/>
    </location>
</feature>
<feature type="transmembrane region" description="Helical" evidence="1">
    <location>
        <begin position="81"/>
        <end position="102"/>
    </location>
</feature>
<dbReference type="eggNOG" id="ENOG502TIS3">
    <property type="taxonomic scope" value="Eukaryota"/>
</dbReference>
<evidence type="ECO:0000313" key="3">
    <source>
        <dbReference type="WBParaSite" id="Csp11.Scaffold630.g21712.t1"/>
    </source>
</evidence>
<dbReference type="InterPro" id="IPR018817">
    <property type="entry name" value="7TM_GPCR_serpentine_rcpt_Srz"/>
</dbReference>
<dbReference type="AlphaFoldDB" id="A0A1I7V2E0"/>